<dbReference type="GO" id="GO:0008658">
    <property type="term" value="F:penicillin binding"/>
    <property type="evidence" value="ECO:0007669"/>
    <property type="project" value="InterPro"/>
</dbReference>
<dbReference type="InterPro" id="IPR012338">
    <property type="entry name" value="Beta-lactam/transpept-like"/>
</dbReference>
<keyword evidence="1" id="KW-0732">Signal</keyword>
<proteinExistence type="predicted"/>
<dbReference type="OrthoDB" id="118241at2"/>
<dbReference type="SUPFAM" id="SSF56601">
    <property type="entry name" value="beta-lactamase/transpeptidase-like"/>
    <property type="match status" value="1"/>
</dbReference>
<dbReference type="Proteomes" id="UP000321820">
    <property type="component" value="Chromosome"/>
</dbReference>
<dbReference type="Pfam" id="PF00905">
    <property type="entry name" value="Transpeptidase"/>
    <property type="match status" value="1"/>
</dbReference>
<name>A0A5B9EHM6_9BACT</name>
<dbReference type="KEGG" id="talb:FTW19_19335"/>
<evidence type="ECO:0000259" key="2">
    <source>
        <dbReference type="Pfam" id="PF00905"/>
    </source>
</evidence>
<dbReference type="GO" id="GO:0005886">
    <property type="term" value="C:plasma membrane"/>
    <property type="evidence" value="ECO:0007669"/>
    <property type="project" value="TreeGrafter"/>
</dbReference>
<organism evidence="3 4">
    <name type="scientific">Terriglobus albidus</name>
    <dbReference type="NCBI Taxonomy" id="1592106"/>
    <lineage>
        <taxon>Bacteria</taxon>
        <taxon>Pseudomonadati</taxon>
        <taxon>Acidobacteriota</taxon>
        <taxon>Terriglobia</taxon>
        <taxon>Terriglobales</taxon>
        <taxon>Acidobacteriaceae</taxon>
        <taxon>Terriglobus</taxon>
    </lineage>
</organism>
<sequence length="268" mass="28747">MMRVRSSAILLLLLSATVLQAETAQVALHNALARTQASAVVLDAVTGKILTREGIPRRGTPGSTMKPFVLDYALQHGLVQPQTQAYCRRDLHIGGRSVPCTHPADEPFFDAENALAESCNTWFAALAQRMPAGDVEQAVAATALPHENLRGANVDQRQLAVLGLWGSTASPLELARAYRSLFQRLPQGGVVERGLQASVERGMANPAATRGITILGKTGTARNPGESWTHGWFAGVVPGRWIVVIYIPKGDGGTAAKLAHQFFEEMAH</sequence>
<reference evidence="3 4" key="1">
    <citation type="submission" date="2019-08" db="EMBL/GenBank/DDBJ databases">
        <title>Complete genome sequence of Terriglobus albidus strain ORNL.</title>
        <authorList>
            <person name="Podar M."/>
        </authorList>
    </citation>
    <scope>NUCLEOTIDE SEQUENCE [LARGE SCALE GENOMIC DNA]</scope>
    <source>
        <strain evidence="3 4">ORNL</strain>
    </source>
</reference>
<keyword evidence="4" id="KW-1185">Reference proteome</keyword>
<feature type="chain" id="PRO_5023106034" description="Penicillin-binding protein transpeptidase domain-containing protein" evidence="1">
    <location>
        <begin position="22"/>
        <end position="268"/>
    </location>
</feature>
<dbReference type="PANTHER" id="PTHR30627">
    <property type="entry name" value="PEPTIDOGLYCAN D,D-TRANSPEPTIDASE"/>
    <property type="match status" value="1"/>
</dbReference>
<dbReference type="GO" id="GO:0071555">
    <property type="term" value="P:cell wall organization"/>
    <property type="evidence" value="ECO:0007669"/>
    <property type="project" value="TreeGrafter"/>
</dbReference>
<protein>
    <recommendedName>
        <fullName evidence="2">Penicillin-binding protein transpeptidase domain-containing protein</fullName>
    </recommendedName>
</protein>
<dbReference type="InterPro" id="IPR050515">
    <property type="entry name" value="Beta-lactam/transpept"/>
</dbReference>
<accession>A0A5B9EHM6</accession>
<evidence type="ECO:0000313" key="3">
    <source>
        <dbReference type="EMBL" id="QEE29941.1"/>
    </source>
</evidence>
<evidence type="ECO:0000313" key="4">
    <source>
        <dbReference type="Proteomes" id="UP000321820"/>
    </source>
</evidence>
<dbReference type="AlphaFoldDB" id="A0A5B9EHM6"/>
<feature type="signal peptide" evidence="1">
    <location>
        <begin position="1"/>
        <end position="21"/>
    </location>
</feature>
<dbReference type="InterPro" id="IPR001460">
    <property type="entry name" value="PCN-bd_Tpept"/>
</dbReference>
<feature type="domain" description="Penicillin-binding protein transpeptidase" evidence="2">
    <location>
        <begin position="38"/>
        <end position="264"/>
    </location>
</feature>
<dbReference type="Gene3D" id="3.40.710.10">
    <property type="entry name" value="DD-peptidase/beta-lactamase superfamily"/>
    <property type="match status" value="2"/>
</dbReference>
<dbReference type="EMBL" id="CP042806">
    <property type="protein sequence ID" value="QEE29941.1"/>
    <property type="molecule type" value="Genomic_DNA"/>
</dbReference>
<evidence type="ECO:0000256" key="1">
    <source>
        <dbReference type="SAM" id="SignalP"/>
    </source>
</evidence>
<gene>
    <name evidence="3" type="ORF">FTW19_19335</name>
</gene>